<dbReference type="InterPro" id="IPR015191">
    <property type="entry name" value="SelB_WHD4"/>
</dbReference>
<name>A0A1H0RK53_9ACTN</name>
<dbReference type="GO" id="GO:0003924">
    <property type="term" value="F:GTPase activity"/>
    <property type="evidence" value="ECO:0007669"/>
    <property type="project" value="InterPro"/>
</dbReference>
<feature type="domain" description="Tr-type G" evidence="8">
    <location>
        <begin position="1"/>
        <end position="170"/>
    </location>
</feature>
<dbReference type="InterPro" id="IPR009000">
    <property type="entry name" value="Transl_B-barrel_sf"/>
</dbReference>
<keyword evidence="5" id="KW-0547">Nucleotide-binding</keyword>
<evidence type="ECO:0000313" key="9">
    <source>
        <dbReference type="EMBL" id="SDP29904.1"/>
    </source>
</evidence>
<sequence>MRVIATAGHVDHGKSTLIHALTGIQPDRWTEERRRGLTIDLGFAWRKLPGGERMAFVDVPGHQRFVRNMLAGVGEVTGALFVVAADEGWMPQSDEHLQALHALRVRHGVLTVTRSDLADPLPALDQARRRLSESSLARVPEVVVSGSTGAGLGELTAALDDLARRMPTPDPDADVRLWLDRSFGVHGAGTVVTATLSAGTLTRGDELVVARTGRRVTIRGLQSLDEQRETVTAPARAALNLRGTRPEELDRGDALLTPDAWRVTGCVDVLLRDSRATELPRELGMHIGAAATPVRVRPLGHEIARLSLHRALPLRIGDIALLRDAGRHLVPTGVHVLDVCPPALRRRGAAAARAEELRRNLDRPAGAVLLERHGAMRAPELRAAGARTPPWALRSGDWLLAPDAREDYAARLVELLDRSHREHPMDDGITEGAVLRRLGLPHASLLPLVLDSPRATGVTATGGRLRLRGPELSEHVREGVAALRERLAERPFEAPTAGELRRLGLDAEHLGAASRAGELLRVAEGIYLLPGALPQARDLLARLPQPFTPSQAREVLGTSRRVAVPLLERLAREGYTRRLPDGTHRVLAVPPPER</sequence>
<evidence type="ECO:0000259" key="8">
    <source>
        <dbReference type="PROSITE" id="PS51722"/>
    </source>
</evidence>
<keyword evidence="4" id="KW-0648">Protein biosynthesis</keyword>
<dbReference type="Pfam" id="PF00009">
    <property type="entry name" value="GTP_EFTU"/>
    <property type="match status" value="1"/>
</dbReference>
<dbReference type="PROSITE" id="PS51722">
    <property type="entry name" value="G_TR_2"/>
    <property type="match status" value="1"/>
</dbReference>
<evidence type="ECO:0000313" key="10">
    <source>
        <dbReference type="Proteomes" id="UP000199497"/>
    </source>
</evidence>
<evidence type="ECO:0000256" key="6">
    <source>
        <dbReference type="ARBA" id="ARBA00025526"/>
    </source>
</evidence>
<dbReference type="SUPFAM" id="SSF52540">
    <property type="entry name" value="P-loop containing nucleoside triphosphate hydrolases"/>
    <property type="match status" value="1"/>
</dbReference>
<dbReference type="Pfam" id="PF03144">
    <property type="entry name" value="GTP_EFTU_D2"/>
    <property type="match status" value="1"/>
</dbReference>
<dbReference type="InterPro" id="IPR004161">
    <property type="entry name" value="EFTu-like_2"/>
</dbReference>
<dbReference type="EMBL" id="FNJR01000003">
    <property type="protein sequence ID" value="SDP29904.1"/>
    <property type="molecule type" value="Genomic_DNA"/>
</dbReference>
<evidence type="ECO:0000256" key="7">
    <source>
        <dbReference type="ARBA" id="ARBA00031615"/>
    </source>
</evidence>
<dbReference type="PANTHER" id="PTHR43721">
    <property type="entry name" value="ELONGATION FACTOR TU-RELATED"/>
    <property type="match status" value="1"/>
</dbReference>
<dbReference type="OrthoDB" id="9803139at2"/>
<dbReference type="CDD" id="cd04171">
    <property type="entry name" value="SelB"/>
    <property type="match status" value="1"/>
</dbReference>
<dbReference type="GO" id="GO:0003723">
    <property type="term" value="F:RNA binding"/>
    <property type="evidence" value="ECO:0007669"/>
    <property type="project" value="InterPro"/>
</dbReference>
<dbReference type="Gene3D" id="2.40.30.10">
    <property type="entry name" value="Translation factors"/>
    <property type="match status" value="1"/>
</dbReference>
<evidence type="ECO:0000256" key="2">
    <source>
        <dbReference type="ARBA" id="ARBA00015953"/>
    </source>
</evidence>
<dbReference type="GO" id="GO:0003746">
    <property type="term" value="F:translation elongation factor activity"/>
    <property type="evidence" value="ECO:0007669"/>
    <property type="project" value="UniProtKB-KW"/>
</dbReference>
<evidence type="ECO:0000256" key="5">
    <source>
        <dbReference type="ARBA" id="ARBA00023134"/>
    </source>
</evidence>
<organism evidence="9 10">
    <name type="scientific">Actinopolyspora xinjiangensis</name>
    <dbReference type="NCBI Taxonomy" id="405564"/>
    <lineage>
        <taxon>Bacteria</taxon>
        <taxon>Bacillati</taxon>
        <taxon>Actinomycetota</taxon>
        <taxon>Actinomycetes</taxon>
        <taxon>Actinopolysporales</taxon>
        <taxon>Actinopolysporaceae</taxon>
        <taxon>Actinopolyspora</taxon>
    </lineage>
</organism>
<dbReference type="InterPro" id="IPR000795">
    <property type="entry name" value="T_Tr_GTP-bd_dom"/>
</dbReference>
<protein>
    <recommendedName>
        <fullName evidence="2">Selenocysteine-specific elongation factor</fullName>
    </recommendedName>
    <alternativeName>
        <fullName evidence="7">SelB translation factor</fullName>
    </alternativeName>
</protein>
<dbReference type="GO" id="GO:0005525">
    <property type="term" value="F:GTP binding"/>
    <property type="evidence" value="ECO:0007669"/>
    <property type="project" value="UniProtKB-KW"/>
</dbReference>
<keyword evidence="9" id="KW-0251">Elongation factor</keyword>
<comment type="function">
    <text evidence="6">Translation factor necessary for the incorporation of selenocysteine into proteins. It probably replaces EF-Tu for the insertion of selenocysteine directed by the UGA codon. SelB binds GTP and GDP.</text>
</comment>
<dbReference type="STRING" id="405564.SAMN04487905_103109"/>
<dbReference type="InterPro" id="IPR036390">
    <property type="entry name" value="WH_DNA-bd_sf"/>
</dbReference>
<dbReference type="Gene3D" id="1.10.10.2770">
    <property type="match status" value="1"/>
</dbReference>
<dbReference type="GO" id="GO:0001514">
    <property type="term" value="P:selenocysteine incorporation"/>
    <property type="evidence" value="ECO:0007669"/>
    <property type="project" value="InterPro"/>
</dbReference>
<keyword evidence="5" id="KW-0342">GTP-binding</keyword>
<dbReference type="InterPro" id="IPR050055">
    <property type="entry name" value="EF-Tu_GTPase"/>
</dbReference>
<dbReference type="AlphaFoldDB" id="A0A1H0RK53"/>
<evidence type="ECO:0000256" key="4">
    <source>
        <dbReference type="ARBA" id="ARBA00022917"/>
    </source>
</evidence>
<dbReference type="InterPro" id="IPR027417">
    <property type="entry name" value="P-loop_NTPase"/>
</dbReference>
<dbReference type="PRINTS" id="PR00315">
    <property type="entry name" value="ELONGATNFCT"/>
</dbReference>
<dbReference type="Gene3D" id="1.10.10.10">
    <property type="entry name" value="Winged helix-like DNA-binding domain superfamily/Winged helix DNA-binding domain"/>
    <property type="match status" value="1"/>
</dbReference>
<dbReference type="PANTHER" id="PTHR43721:SF22">
    <property type="entry name" value="ELONGATION FACTOR TU, MITOCHONDRIAL"/>
    <property type="match status" value="1"/>
</dbReference>
<dbReference type="Pfam" id="PF09107">
    <property type="entry name" value="WHD_3rd_SelB"/>
    <property type="match status" value="1"/>
</dbReference>
<reference evidence="10" key="1">
    <citation type="submission" date="2016-10" db="EMBL/GenBank/DDBJ databases">
        <authorList>
            <person name="Varghese N."/>
            <person name="Submissions S."/>
        </authorList>
    </citation>
    <scope>NUCLEOTIDE SEQUENCE [LARGE SCALE GENOMIC DNA]</scope>
    <source>
        <strain evidence="10">DSM 46732</strain>
    </source>
</reference>
<dbReference type="NCBIfam" id="TIGR00475">
    <property type="entry name" value="selB"/>
    <property type="match status" value="1"/>
</dbReference>
<dbReference type="InterPro" id="IPR004535">
    <property type="entry name" value="Transl_elong_SelB"/>
</dbReference>
<dbReference type="InterPro" id="IPR036388">
    <property type="entry name" value="WH-like_DNA-bd_sf"/>
</dbReference>
<dbReference type="Gene3D" id="3.40.50.300">
    <property type="entry name" value="P-loop containing nucleotide triphosphate hydrolases"/>
    <property type="match status" value="1"/>
</dbReference>
<dbReference type="GO" id="GO:0005829">
    <property type="term" value="C:cytosol"/>
    <property type="evidence" value="ECO:0007669"/>
    <property type="project" value="TreeGrafter"/>
</dbReference>
<evidence type="ECO:0000256" key="1">
    <source>
        <dbReference type="ARBA" id="ARBA00004496"/>
    </source>
</evidence>
<comment type="subcellular location">
    <subcellularLocation>
        <location evidence="1">Cytoplasm</location>
    </subcellularLocation>
</comment>
<evidence type="ECO:0000256" key="3">
    <source>
        <dbReference type="ARBA" id="ARBA00022490"/>
    </source>
</evidence>
<dbReference type="SUPFAM" id="SSF46785">
    <property type="entry name" value="Winged helix' DNA-binding domain"/>
    <property type="match status" value="1"/>
</dbReference>
<dbReference type="Proteomes" id="UP000199497">
    <property type="component" value="Unassembled WGS sequence"/>
</dbReference>
<dbReference type="SUPFAM" id="SSF50447">
    <property type="entry name" value="Translation proteins"/>
    <property type="match status" value="1"/>
</dbReference>
<keyword evidence="3" id="KW-0963">Cytoplasm</keyword>
<gene>
    <name evidence="9" type="ORF">SAMN04487905_103109</name>
</gene>
<dbReference type="RefSeq" id="WP_092598746.1">
    <property type="nucleotide sequence ID" value="NZ_FNJR01000003.1"/>
</dbReference>
<proteinExistence type="predicted"/>
<keyword evidence="10" id="KW-1185">Reference proteome</keyword>
<accession>A0A1H0RK53</accession>